<dbReference type="Proteomes" id="UP001225596">
    <property type="component" value="Unassembled WGS sequence"/>
</dbReference>
<dbReference type="RefSeq" id="WP_338437640.1">
    <property type="nucleotide sequence ID" value="NZ_JAUYVH010000011.1"/>
</dbReference>
<gene>
    <name evidence="1" type="ORF">Q8A64_14900</name>
</gene>
<reference evidence="1 2" key="1">
    <citation type="submission" date="2023-08" db="EMBL/GenBank/DDBJ databases">
        <title>Oxalobacteraceae gen .nov., isolated from river sludge outside the plant.</title>
        <authorList>
            <person name="Zhao S.Y."/>
        </authorList>
    </citation>
    <scope>NUCLEOTIDE SEQUENCE [LARGE SCALE GENOMIC DNA]</scope>
    <source>
        <strain evidence="1 2">R-40</strain>
    </source>
</reference>
<comment type="caution">
    <text evidence="1">The sequence shown here is derived from an EMBL/GenBank/DDBJ whole genome shotgun (WGS) entry which is preliminary data.</text>
</comment>
<evidence type="ECO:0000313" key="2">
    <source>
        <dbReference type="Proteomes" id="UP001225596"/>
    </source>
</evidence>
<organism evidence="1 2">
    <name type="scientific">Keguizhuia sedimenti</name>
    <dbReference type="NCBI Taxonomy" id="3064264"/>
    <lineage>
        <taxon>Bacteria</taxon>
        <taxon>Pseudomonadati</taxon>
        <taxon>Pseudomonadota</taxon>
        <taxon>Betaproteobacteria</taxon>
        <taxon>Burkholderiales</taxon>
        <taxon>Oxalobacteraceae</taxon>
        <taxon>Keguizhuia</taxon>
    </lineage>
</organism>
<dbReference type="EMBL" id="JAUYVH010000011">
    <property type="protein sequence ID" value="MDQ9171700.1"/>
    <property type="molecule type" value="Genomic_DNA"/>
</dbReference>
<sequence length="499" mass="56595">MAIECVETQEWIEEEVSKPVEQWVEKTEQKCKKRPWWHPLKWLCWLVTSIVKVVVWVVVKVGKWVVRTVCKVVGTIVDFIVNAAQGLWNMVAGIFTWDWSRFFDGLFQLLGSALDTFLTLLRVIFLLDTLDYIITEYQRGQLRTYVRTKLGFKYSGQEFQDIIDNLRIDHGAFGYRIPMRAIRTYIDSETPSPRDPNVPNLVVLHSDDKTINLKELCGFESPDYFNEKRYKTLKKGLHASGGGGGEIDNPISEDELDTYISSRGAEGPKFIVLSMRDGVHKTKLRAAELKARELGLMPQWKEEDQEVTLARHIDHQGSTVSAAAAALVNFLADIIGRKKKVRDPMTNAIIDETEALNELCTPVAVGVFRYSGTLRGISACLQGSPCGQFAHDASGVSYIDNKPDIVWKYVPIHELGHYFGLCHVEGVERIMYTPKPGGKKLGVWDQIKNSTTWWTVPKLLLLKGEPTFTLEEAMQAWDYIIEHFPARCLGSKVVTPFVP</sequence>
<protein>
    <submittedName>
        <fullName evidence="1">Uncharacterized protein</fullName>
    </submittedName>
</protein>
<name>A0ABU1BRS6_9BURK</name>
<dbReference type="SUPFAM" id="SSF55486">
    <property type="entry name" value="Metalloproteases ('zincins'), catalytic domain"/>
    <property type="match status" value="1"/>
</dbReference>
<accession>A0ABU1BRS6</accession>
<proteinExistence type="predicted"/>
<evidence type="ECO:0000313" key="1">
    <source>
        <dbReference type="EMBL" id="MDQ9171700.1"/>
    </source>
</evidence>
<keyword evidence="2" id="KW-1185">Reference proteome</keyword>